<evidence type="ECO:0000256" key="4">
    <source>
        <dbReference type="ARBA" id="ARBA00023285"/>
    </source>
</evidence>
<dbReference type="PANTHER" id="PTHR33542">
    <property type="entry name" value="SIROHYDROCHLORIN FERROCHELATASE, CHLOROPLASTIC"/>
    <property type="match status" value="1"/>
</dbReference>
<evidence type="ECO:0000256" key="3">
    <source>
        <dbReference type="ARBA" id="ARBA00023239"/>
    </source>
</evidence>
<reference evidence="5 6" key="1">
    <citation type="submission" date="2016-10" db="EMBL/GenBank/DDBJ databases">
        <authorList>
            <person name="de Groot N.N."/>
        </authorList>
    </citation>
    <scope>NUCLEOTIDE SEQUENCE [LARGE SCALE GENOMIC DNA]</scope>
    <source>
        <strain evidence="5 6">CGMCC 1.10457</strain>
    </source>
</reference>
<name>A0A1I6LYX2_9EURY</name>
<gene>
    <name evidence="5" type="ORF">SAMN05216559_3485</name>
</gene>
<dbReference type="OrthoDB" id="210934at2157"/>
<keyword evidence="3" id="KW-0456">Lyase</keyword>
<dbReference type="InterPro" id="IPR050963">
    <property type="entry name" value="Sirohydro_Cobaltochel/CbiX"/>
</dbReference>
<evidence type="ECO:0000313" key="5">
    <source>
        <dbReference type="EMBL" id="SFS08671.1"/>
    </source>
</evidence>
<accession>A0A1I6LYX2</accession>
<sequence>MPRDTLLLVCRESEGRSAVETHRERLRTRGVADAVEVARYQHEPVRELRDRLAGLDADRVFAIPMCLSHSRETTDAIPSALSAVSAPVTYCEPVGHSPAVTGAVLERATSHVAAGANASIVLVGFGSGGTPYNRQAVEYHAARIRRQSDYGEVMACYLMQNPAVECVRYNVSTDRAVAAPMFVDPGAATEEEIPAKLELERGGIEYADPLGDHSLVTDAIEAEVARQRVLTDARRGSPHSFEAALRSGAHALASDGEGEPL</sequence>
<dbReference type="GO" id="GO:0009236">
    <property type="term" value="P:cobalamin biosynthetic process"/>
    <property type="evidence" value="ECO:0007669"/>
    <property type="project" value="UniProtKB-KW"/>
</dbReference>
<keyword evidence="6" id="KW-1185">Reference proteome</keyword>
<dbReference type="GO" id="GO:0016829">
    <property type="term" value="F:lyase activity"/>
    <property type="evidence" value="ECO:0007669"/>
    <property type="project" value="UniProtKB-KW"/>
</dbReference>
<dbReference type="GO" id="GO:0046872">
    <property type="term" value="F:metal ion binding"/>
    <property type="evidence" value="ECO:0007669"/>
    <property type="project" value="UniProtKB-KW"/>
</dbReference>
<evidence type="ECO:0000256" key="2">
    <source>
        <dbReference type="ARBA" id="ARBA00022723"/>
    </source>
</evidence>
<protein>
    <submittedName>
        <fullName evidence="5">Sirohydrochlorin ferrochelatase</fullName>
    </submittedName>
</protein>
<keyword evidence="2" id="KW-0479">Metal-binding</keyword>
<dbReference type="InterPro" id="IPR002762">
    <property type="entry name" value="CbiX-like"/>
</dbReference>
<organism evidence="5 6">
    <name type="scientific">Halomicrobium zhouii</name>
    <dbReference type="NCBI Taxonomy" id="767519"/>
    <lineage>
        <taxon>Archaea</taxon>
        <taxon>Methanobacteriati</taxon>
        <taxon>Methanobacteriota</taxon>
        <taxon>Stenosarchaea group</taxon>
        <taxon>Halobacteria</taxon>
        <taxon>Halobacteriales</taxon>
        <taxon>Haloarculaceae</taxon>
        <taxon>Halomicrobium</taxon>
    </lineage>
</organism>
<evidence type="ECO:0000256" key="1">
    <source>
        <dbReference type="ARBA" id="ARBA00022573"/>
    </source>
</evidence>
<dbReference type="EMBL" id="FOZK01000003">
    <property type="protein sequence ID" value="SFS08671.1"/>
    <property type="molecule type" value="Genomic_DNA"/>
</dbReference>
<dbReference type="SUPFAM" id="SSF53800">
    <property type="entry name" value="Chelatase"/>
    <property type="match status" value="2"/>
</dbReference>
<keyword evidence="4" id="KW-0170">Cobalt</keyword>
<dbReference type="Pfam" id="PF01903">
    <property type="entry name" value="CbiX"/>
    <property type="match status" value="2"/>
</dbReference>
<keyword evidence="1" id="KW-0169">Cobalamin biosynthesis</keyword>
<evidence type="ECO:0000313" key="6">
    <source>
        <dbReference type="Proteomes" id="UP000199062"/>
    </source>
</evidence>
<dbReference type="STRING" id="767519.SAMN05216559_3485"/>
<dbReference type="PANTHER" id="PTHR33542:SF3">
    <property type="entry name" value="SIROHYDROCHLORIN FERROCHELATASE, CHLOROPLASTIC"/>
    <property type="match status" value="1"/>
</dbReference>
<dbReference type="RefSeq" id="WP_089818040.1">
    <property type="nucleotide sequence ID" value="NZ_FOZK01000003.1"/>
</dbReference>
<dbReference type="AlphaFoldDB" id="A0A1I6LYX2"/>
<proteinExistence type="predicted"/>
<dbReference type="Proteomes" id="UP000199062">
    <property type="component" value="Unassembled WGS sequence"/>
</dbReference>
<dbReference type="Gene3D" id="3.40.50.1400">
    <property type="match status" value="2"/>
</dbReference>